<evidence type="ECO:0000256" key="2">
    <source>
        <dbReference type="ARBA" id="ARBA00022614"/>
    </source>
</evidence>
<evidence type="ECO:0000256" key="3">
    <source>
        <dbReference type="ARBA" id="ARBA00022737"/>
    </source>
</evidence>
<comment type="subcellular location">
    <subcellularLocation>
        <location evidence="1">Cytoplasm</location>
        <location evidence="1">Cytoskeleton</location>
        <location evidence="1">Cilium axoneme</location>
    </subcellularLocation>
</comment>
<dbReference type="InterPro" id="IPR001611">
    <property type="entry name" value="Leu-rich_rpt"/>
</dbReference>
<dbReference type="SUPFAM" id="SSF48371">
    <property type="entry name" value="ARM repeat"/>
    <property type="match status" value="1"/>
</dbReference>
<keyword evidence="6" id="KW-1185">Reference proteome</keyword>
<proteinExistence type="predicted"/>
<dbReference type="EMBL" id="CP126211">
    <property type="protein sequence ID" value="WIA12972.1"/>
    <property type="molecule type" value="Genomic_DNA"/>
</dbReference>
<gene>
    <name evidence="5" type="ORF">OEZ85_006584</name>
</gene>
<dbReference type="InterPro" id="IPR032675">
    <property type="entry name" value="LRR_dom_sf"/>
</dbReference>
<dbReference type="Gene3D" id="3.80.10.10">
    <property type="entry name" value="Ribonuclease Inhibitor"/>
    <property type="match status" value="1"/>
</dbReference>
<evidence type="ECO:0000313" key="6">
    <source>
        <dbReference type="Proteomes" id="UP001244341"/>
    </source>
</evidence>
<dbReference type="SMART" id="SM00369">
    <property type="entry name" value="LRR_TYP"/>
    <property type="match status" value="2"/>
</dbReference>
<dbReference type="SUPFAM" id="SSF52058">
    <property type="entry name" value="L domain-like"/>
    <property type="match status" value="1"/>
</dbReference>
<keyword evidence="3" id="KW-0677">Repeat</keyword>
<dbReference type="PANTHER" id="PTHR48051:SF1">
    <property type="entry name" value="RAS SUPPRESSOR PROTEIN 1"/>
    <property type="match status" value="1"/>
</dbReference>
<accession>A0ABY8TVF3</accession>
<sequence length="646" mass="70069">MFRSRVFASPDVFHVALEYGHNETPGHSSSSCSSKEKVRLPVSSARLELDWSSAEPEQQVVERFVRLQSRLLQQHTHERVALHLDVEPIPNAATFPHQSLTVRLAVACSPPVLRSIHFTRTSGSGNASETLVSALLAHTALDGVWKLRGCEGLGHFWATCVQAPGDWRSLKSLNLSSCGLGVLPAAVGQLGGLRVLRLNHNKLVSLTPELGLLTELEVLSANHNQLVTLPAELRRCCRLRELHLEHNRLVTPLLDLTHATCLASLQLYGNPLDYLPELGPALGLRSLSLANVRILADAAYSRWEVEVTAASSSYTSMVIGARSHKLQPLFNLVFRRSNIQHPLLMGALSTMYPAAPGSRGSVAQVGCKVLPYLDDFLFVFPDQETAAAGAEWIQSIMYWLGFTPHPTKSVWEPTQRLEHLGLVVDLAQGTFCVPLAKVARLTRLARGIAIAAKQNKRRVPKRELAAFCGYAQSVRLAVMPANLFLRSLYDDCRLVEEPGNLQLLVREDVALQQLVLAALGSSSLVVGQAVKVMAAAGSYAGAARRLVRHNVVQAITDLVASQDVSLQLSGLSVLSSLSAGAAEGEVAGEVLVPTQLLDRLLALIRQHNTHEQQQQQQQPPPPQQQQQQDSTAGAAPPGAAPPSHTA</sequence>
<organism evidence="5 6">
    <name type="scientific">Tetradesmus obliquus</name>
    <name type="common">Green alga</name>
    <name type="synonym">Acutodesmus obliquus</name>
    <dbReference type="NCBI Taxonomy" id="3088"/>
    <lineage>
        <taxon>Eukaryota</taxon>
        <taxon>Viridiplantae</taxon>
        <taxon>Chlorophyta</taxon>
        <taxon>core chlorophytes</taxon>
        <taxon>Chlorophyceae</taxon>
        <taxon>CS clade</taxon>
        <taxon>Sphaeropleales</taxon>
        <taxon>Scenedesmaceae</taxon>
        <taxon>Tetradesmus</taxon>
    </lineage>
</organism>
<evidence type="ECO:0000313" key="5">
    <source>
        <dbReference type="EMBL" id="WIA12972.1"/>
    </source>
</evidence>
<reference evidence="5 6" key="1">
    <citation type="submission" date="2023-05" db="EMBL/GenBank/DDBJ databases">
        <title>A 100% complete, gapless, phased diploid assembly of the Scenedesmus obliquus UTEX 3031 genome.</title>
        <authorList>
            <person name="Biondi T.C."/>
            <person name="Hanschen E.R."/>
            <person name="Kwon T."/>
            <person name="Eng W."/>
            <person name="Kruse C.P.S."/>
            <person name="Koehler S.I."/>
            <person name="Kunde Y."/>
            <person name="Gleasner C.D."/>
            <person name="You Mak K.T."/>
            <person name="Polle J."/>
            <person name="Hovde B.T."/>
            <person name="Starkenburg S.R."/>
        </authorList>
    </citation>
    <scope>NUCLEOTIDE SEQUENCE [LARGE SCALE GENOMIC DNA]</scope>
    <source>
        <strain evidence="5 6">DOE0152z</strain>
    </source>
</reference>
<feature type="region of interest" description="Disordered" evidence="4">
    <location>
        <begin position="608"/>
        <end position="646"/>
    </location>
</feature>
<dbReference type="Proteomes" id="UP001244341">
    <property type="component" value="Chromosome 4b"/>
</dbReference>
<evidence type="ECO:0000256" key="1">
    <source>
        <dbReference type="ARBA" id="ARBA00004430"/>
    </source>
</evidence>
<feature type="compositionally biased region" description="Low complexity" evidence="4">
    <location>
        <begin position="624"/>
        <end position="637"/>
    </location>
</feature>
<keyword evidence="2" id="KW-0433">Leucine-rich repeat</keyword>
<dbReference type="PROSITE" id="PS51450">
    <property type="entry name" value="LRR"/>
    <property type="match status" value="1"/>
</dbReference>
<dbReference type="Pfam" id="PF00560">
    <property type="entry name" value="LRR_1"/>
    <property type="match status" value="1"/>
</dbReference>
<dbReference type="InterPro" id="IPR003591">
    <property type="entry name" value="Leu-rich_rpt_typical-subtyp"/>
</dbReference>
<evidence type="ECO:0008006" key="7">
    <source>
        <dbReference type="Google" id="ProtNLM"/>
    </source>
</evidence>
<name>A0ABY8TVF3_TETOB</name>
<protein>
    <recommendedName>
        <fullName evidence="7">Reverse transcriptase domain-containing protein</fullName>
    </recommendedName>
</protein>
<dbReference type="InterPro" id="IPR050216">
    <property type="entry name" value="LRR_domain-containing"/>
</dbReference>
<dbReference type="Pfam" id="PF13855">
    <property type="entry name" value="LRR_8"/>
    <property type="match status" value="1"/>
</dbReference>
<dbReference type="PANTHER" id="PTHR48051">
    <property type="match status" value="1"/>
</dbReference>
<dbReference type="InterPro" id="IPR016024">
    <property type="entry name" value="ARM-type_fold"/>
</dbReference>
<evidence type="ECO:0000256" key="4">
    <source>
        <dbReference type="SAM" id="MobiDB-lite"/>
    </source>
</evidence>